<feature type="binding site" evidence="16">
    <location>
        <position position="709"/>
    </location>
    <ligand>
        <name>ATP</name>
        <dbReference type="ChEBI" id="CHEBI:30616"/>
    </ligand>
</feature>
<dbReference type="SUPFAM" id="SSF81660">
    <property type="entry name" value="Metal cation-transporting ATPase, ATP-binding domain N"/>
    <property type="match status" value="1"/>
</dbReference>
<feature type="binding site" evidence="16">
    <location>
        <position position="426"/>
    </location>
    <ligand>
        <name>ATP</name>
        <dbReference type="ChEBI" id="CHEBI:30616"/>
    </ligand>
</feature>
<reference evidence="21" key="2">
    <citation type="submission" date="2025-09" db="UniProtKB">
        <authorList>
            <consortium name="Ensembl"/>
        </authorList>
    </citation>
    <scope>IDENTIFICATION</scope>
</reference>
<feature type="binding site" evidence="17">
    <location>
        <position position="865"/>
    </location>
    <ligand>
        <name>Mg(2+)</name>
        <dbReference type="ChEBI" id="CHEBI:18420"/>
    </ligand>
</feature>
<feature type="binding site" evidence="16">
    <location>
        <position position="591"/>
    </location>
    <ligand>
        <name>ATP</name>
        <dbReference type="ChEBI" id="CHEBI:30616"/>
    </ligand>
</feature>
<dbReference type="SUPFAM" id="SSF81665">
    <property type="entry name" value="Calcium ATPase, transmembrane domain M"/>
    <property type="match status" value="1"/>
</dbReference>
<feature type="active site" description="4-aspartylphosphate intermediate" evidence="15">
    <location>
        <position position="425"/>
    </location>
</feature>
<evidence type="ECO:0000256" key="13">
    <source>
        <dbReference type="ARBA" id="ARBA00023136"/>
    </source>
</evidence>
<dbReference type="FunFam" id="3.40.50.1000:FF:000001">
    <property type="entry name" value="Phospholipid-transporting ATPase IC"/>
    <property type="match status" value="1"/>
</dbReference>
<dbReference type="NCBIfam" id="TIGR01652">
    <property type="entry name" value="ATPase-Plipid"/>
    <property type="match status" value="1"/>
</dbReference>
<dbReference type="Proteomes" id="UP000261640">
    <property type="component" value="Unplaced"/>
</dbReference>
<feature type="binding site" evidence="16">
    <location>
        <position position="425"/>
    </location>
    <ligand>
        <name>ATP</name>
        <dbReference type="ChEBI" id="CHEBI:30616"/>
    </ligand>
</feature>
<keyword evidence="5 18" id="KW-0812">Transmembrane</keyword>
<feature type="transmembrane region" description="Helical" evidence="18">
    <location>
        <begin position="955"/>
        <end position="975"/>
    </location>
</feature>
<dbReference type="InterPro" id="IPR008250">
    <property type="entry name" value="ATPase_P-typ_transduc_dom_A_sf"/>
</dbReference>
<evidence type="ECO:0000313" key="21">
    <source>
        <dbReference type="Ensembl" id="ENSMAMP00000052383.1"/>
    </source>
</evidence>
<evidence type="ECO:0000256" key="1">
    <source>
        <dbReference type="ARBA" id="ARBA00001946"/>
    </source>
</evidence>
<comment type="subcellular location">
    <subcellularLocation>
        <location evidence="2">Endomembrane system</location>
        <topology evidence="2">Multi-pass membrane protein</topology>
    </subcellularLocation>
    <subcellularLocation>
        <location evidence="18">Membrane</location>
        <topology evidence="18">Multi-pass membrane protein</topology>
    </subcellularLocation>
</comment>
<evidence type="ECO:0000259" key="19">
    <source>
        <dbReference type="Pfam" id="PF16209"/>
    </source>
</evidence>
<dbReference type="InterPro" id="IPR023298">
    <property type="entry name" value="ATPase_P-typ_TM_dom_sf"/>
</dbReference>
<keyword evidence="4" id="KW-0813">Transport</keyword>
<proteinExistence type="inferred from homology"/>
<dbReference type="Pfam" id="PF13246">
    <property type="entry name" value="Cation_ATPase"/>
    <property type="match status" value="1"/>
</dbReference>
<feature type="binding site" evidence="16">
    <location>
        <position position="427"/>
    </location>
    <ligand>
        <name>ATP</name>
        <dbReference type="ChEBI" id="CHEBI:30616"/>
    </ligand>
</feature>
<evidence type="ECO:0000313" key="22">
    <source>
        <dbReference type="Proteomes" id="UP000261640"/>
    </source>
</evidence>
<evidence type="ECO:0000256" key="15">
    <source>
        <dbReference type="PIRSR" id="PIRSR606539-1"/>
    </source>
</evidence>
<evidence type="ECO:0000256" key="9">
    <source>
        <dbReference type="ARBA" id="ARBA00022842"/>
    </source>
</evidence>
<evidence type="ECO:0000256" key="7">
    <source>
        <dbReference type="ARBA" id="ARBA00022741"/>
    </source>
</evidence>
<dbReference type="PANTHER" id="PTHR24092:SF46">
    <property type="entry name" value="PHOSPHOLIPID-TRANSPORTING ATPASE ID"/>
    <property type="match status" value="1"/>
</dbReference>
<feature type="binding site" evidence="16">
    <location>
        <position position="627"/>
    </location>
    <ligand>
        <name>ATP</name>
        <dbReference type="ChEBI" id="CHEBI:30616"/>
    </ligand>
</feature>
<dbReference type="SUPFAM" id="SSF56784">
    <property type="entry name" value="HAD-like"/>
    <property type="match status" value="1"/>
</dbReference>
<dbReference type="NCBIfam" id="TIGR01494">
    <property type="entry name" value="ATPase_P-type"/>
    <property type="match status" value="1"/>
</dbReference>
<keyword evidence="13 18" id="KW-0472">Membrane</keyword>
<feature type="transmembrane region" description="Helical" evidence="18">
    <location>
        <begin position="922"/>
        <end position="943"/>
    </location>
</feature>
<comment type="cofactor">
    <cofactor evidence="1 17">
        <name>Mg(2+)</name>
        <dbReference type="ChEBI" id="CHEBI:18420"/>
    </cofactor>
</comment>
<dbReference type="CDD" id="cd02073">
    <property type="entry name" value="P-type_ATPase_APLT_Dnf-like"/>
    <property type="match status" value="1"/>
</dbReference>
<dbReference type="InterPro" id="IPR006539">
    <property type="entry name" value="P-type_ATPase_IV"/>
</dbReference>
<feature type="domain" description="P-type ATPase C-terminal" evidence="20">
    <location>
        <begin position="891"/>
        <end position="1096"/>
    </location>
</feature>
<feature type="binding site" evidence="16">
    <location>
        <position position="568"/>
    </location>
    <ligand>
        <name>ATP</name>
        <dbReference type="ChEBI" id="CHEBI:30616"/>
    </ligand>
</feature>
<evidence type="ECO:0000256" key="6">
    <source>
        <dbReference type="ARBA" id="ARBA00022723"/>
    </source>
</evidence>
<evidence type="ECO:0000256" key="2">
    <source>
        <dbReference type="ARBA" id="ARBA00004127"/>
    </source>
</evidence>
<feature type="binding site" evidence="16">
    <location>
        <position position="707"/>
    </location>
    <ligand>
        <name>ATP</name>
        <dbReference type="ChEBI" id="CHEBI:30616"/>
    </ligand>
</feature>
<dbReference type="InterPro" id="IPR023299">
    <property type="entry name" value="ATPase_P-typ_cyto_dom_N"/>
</dbReference>
<dbReference type="GO" id="GO:0000287">
    <property type="term" value="F:magnesium ion binding"/>
    <property type="evidence" value="ECO:0007669"/>
    <property type="project" value="UniProtKB-UniRule"/>
</dbReference>
<dbReference type="Gene3D" id="3.40.1110.10">
    <property type="entry name" value="Calcium-transporting ATPase, cytoplasmic domain N"/>
    <property type="match status" value="1"/>
</dbReference>
<dbReference type="SFLD" id="SFLDG00002">
    <property type="entry name" value="C1.7:_P-type_atpase_like"/>
    <property type="match status" value="1"/>
</dbReference>
<keyword evidence="22" id="KW-1185">Reference proteome</keyword>
<evidence type="ECO:0000256" key="17">
    <source>
        <dbReference type="PIRSR" id="PIRSR606539-3"/>
    </source>
</evidence>
<dbReference type="SFLD" id="SFLDS00003">
    <property type="entry name" value="Haloacid_Dehalogenase"/>
    <property type="match status" value="1"/>
</dbReference>
<dbReference type="GO" id="GO:0005886">
    <property type="term" value="C:plasma membrane"/>
    <property type="evidence" value="ECO:0007669"/>
    <property type="project" value="TreeGrafter"/>
</dbReference>
<keyword evidence="10 18" id="KW-1278">Translocase</keyword>
<evidence type="ECO:0000256" key="12">
    <source>
        <dbReference type="ARBA" id="ARBA00023055"/>
    </source>
</evidence>
<organism evidence="21 22">
    <name type="scientific">Mastacembelus armatus</name>
    <name type="common">zig-zag eel</name>
    <dbReference type="NCBI Taxonomy" id="205130"/>
    <lineage>
        <taxon>Eukaryota</taxon>
        <taxon>Metazoa</taxon>
        <taxon>Chordata</taxon>
        <taxon>Craniata</taxon>
        <taxon>Vertebrata</taxon>
        <taxon>Euteleostomi</taxon>
        <taxon>Actinopterygii</taxon>
        <taxon>Neopterygii</taxon>
        <taxon>Teleostei</taxon>
        <taxon>Neoteleostei</taxon>
        <taxon>Acanthomorphata</taxon>
        <taxon>Anabantaria</taxon>
        <taxon>Synbranchiformes</taxon>
        <taxon>Mastacembelidae</taxon>
        <taxon>Mastacembelus</taxon>
    </lineage>
</organism>
<feature type="transmembrane region" description="Helical" evidence="18">
    <location>
        <begin position="110"/>
        <end position="138"/>
    </location>
</feature>
<dbReference type="InterPro" id="IPR023214">
    <property type="entry name" value="HAD_sf"/>
</dbReference>
<feature type="transmembrane region" description="Helical" evidence="18">
    <location>
        <begin position="1005"/>
        <end position="1026"/>
    </location>
</feature>
<dbReference type="Gene3D" id="3.40.50.1000">
    <property type="entry name" value="HAD superfamily/HAD-like"/>
    <property type="match status" value="1"/>
</dbReference>
<dbReference type="InterPro" id="IPR036412">
    <property type="entry name" value="HAD-like_sf"/>
</dbReference>
<dbReference type="SUPFAM" id="SSF81653">
    <property type="entry name" value="Calcium ATPase, transduction domain A"/>
    <property type="match status" value="1"/>
</dbReference>
<feature type="binding site" evidence="16">
    <location>
        <position position="868"/>
    </location>
    <ligand>
        <name>ATP</name>
        <dbReference type="ChEBI" id="CHEBI:30616"/>
    </ligand>
</feature>
<evidence type="ECO:0000256" key="10">
    <source>
        <dbReference type="ARBA" id="ARBA00022967"/>
    </source>
</evidence>
<evidence type="ECO:0000256" key="8">
    <source>
        <dbReference type="ARBA" id="ARBA00022840"/>
    </source>
</evidence>
<dbReference type="Gene3D" id="2.70.150.10">
    <property type="entry name" value="Calcium-transporting ATPase, cytoplasmic transduction domain A"/>
    <property type="match status" value="1"/>
</dbReference>
<comment type="catalytic activity">
    <reaction evidence="14 18">
        <text>ATP + H2O + phospholipidSide 1 = ADP + phosphate + phospholipidSide 2.</text>
        <dbReference type="EC" id="7.6.2.1"/>
    </reaction>
</comment>
<dbReference type="InterPro" id="IPR018303">
    <property type="entry name" value="ATPase_P-typ_P_site"/>
</dbReference>
<reference evidence="21" key="1">
    <citation type="submission" date="2025-08" db="UniProtKB">
        <authorList>
            <consortium name="Ensembl"/>
        </authorList>
    </citation>
    <scope>IDENTIFICATION</scope>
</reference>
<evidence type="ECO:0000256" key="4">
    <source>
        <dbReference type="ARBA" id="ARBA00022448"/>
    </source>
</evidence>
<dbReference type="Pfam" id="PF16209">
    <property type="entry name" value="PhoLip_ATPase_N"/>
    <property type="match status" value="1"/>
</dbReference>
<evidence type="ECO:0000256" key="11">
    <source>
        <dbReference type="ARBA" id="ARBA00022989"/>
    </source>
</evidence>
<dbReference type="GO" id="GO:0005802">
    <property type="term" value="C:trans-Golgi network"/>
    <property type="evidence" value="ECO:0007669"/>
    <property type="project" value="TreeGrafter"/>
</dbReference>
<feature type="binding site" evidence="17">
    <location>
        <position position="869"/>
    </location>
    <ligand>
        <name>Mg(2+)</name>
        <dbReference type="ChEBI" id="CHEBI:18420"/>
    </ligand>
</feature>
<dbReference type="SFLD" id="SFLDF00027">
    <property type="entry name" value="p-type_atpase"/>
    <property type="match status" value="1"/>
</dbReference>
<dbReference type="InterPro" id="IPR032631">
    <property type="entry name" value="P-type_ATPase_N"/>
</dbReference>
<sequence>MGLSFLWLSLSCWRILLILSFLALQFDTHTDAAKLLLFVYFIFDAVSSFMIHFVSCVSTEEERRVRANDREYNEKFQYASNCIMTSKYNIITFLPVNLFEQFQEVANTYFLFLLILQLIPQISSLSWFTTIVPLALVLSITAVKDATDDYVSTVLLQNEKWMNVRVGDIIKLENNQFVAADLLLLSSSEPHGLCYIETAELDGETNMKVRQSVSVTSELGDPNNLASFDGEVVCEPPNNKLDRFCGTLYWRDKKYTLTNQNMLLRGCVLRNTEFCYGLVIFAGPDTKLMQNSGRTKFKRTSIDRLMNTLVLWIFGFLVCMGVILAVGNAVWEREVGSLFQSYLPWDPPVDNFLFSAFLAFWSYIIILNTVVPISLYVSVEVIRLGHSYFINWDQQMFCSQCNTPAEARTTTLNEELGQVEYIFSDKTGTLTQNIMSFNKCSIDGQSYGKCTLTNTHTYMYLLKLDFTPFNPLADPDFCFYDDTLLESVKVGDSHAHEFFRLLSLCHTVMSEEKSEGELVYKAQSPDEGALVTAARNFGFVFRSRTPGTITTTEMGRPVTYTLLAILDFNNIRKRMSVIVRNPEGRIRLYCKGADTVLLQRLHPCNQELMNITSDHLNVSDHPSHGLRTLALAYRDLSEDEWEAWAESHRCADKATNCREDRLAATYDQIEQGLMLLGATAIEDKLQEGVPETIAILSLANIKIWVLTGDKQETAVNIGYSCKMLTDDMTEVFIISGHTVQSVARERMVELSQTRHMGKEGWGEACFVGNGLRERQEGAGTGGGVKQLHCSPSPSNLMDNISGEFALVINGHSLAHALEADMETEFVSTACACKAVICCRVTPLQKAQVVELIKKHKKAVTLAIGDGANDISMIKSAHIGVGISGQEGIQAVLASDYSFSQFRFLQRLLLVHGRWSYLRMCRFLCYFFYKNFAFTMVHFWFGFFCGFSAQTVYDQYFITLYNIVYTSLPVLAMGIFDQDVPEQRSLEYPKLYEPGQLNLLFNKREFFICIAQGIYTSVVLFFVPYAILSDATQSTGVPLADYQTFAVTTATALVIVVSVQIALDTGFWTVVNHVFVWGSLGSYFTIMFALHGQTLFSIFPSQFHFVGRSVGGAWRGMGSMSEGRLGARGGSRRSGYAFAHQEGFGELITSGKNMRLSSLALRKRHFLMVWTLPVLYK</sequence>
<keyword evidence="11 18" id="KW-1133">Transmembrane helix</keyword>
<feature type="binding site" evidence="16">
    <location>
        <position position="527"/>
    </location>
    <ligand>
        <name>ATP</name>
        <dbReference type="ChEBI" id="CHEBI:30616"/>
    </ligand>
</feature>
<keyword evidence="7 16" id="KW-0547">Nucleotide-binding</keyword>
<dbReference type="PROSITE" id="PS00154">
    <property type="entry name" value="ATPASE_E1_E2"/>
    <property type="match status" value="1"/>
</dbReference>
<feature type="transmembrane region" description="Helical" evidence="18">
    <location>
        <begin position="1041"/>
        <end position="1062"/>
    </location>
</feature>
<feature type="transmembrane region" description="Helical" evidence="18">
    <location>
        <begin position="351"/>
        <end position="377"/>
    </location>
</feature>
<keyword evidence="9 17" id="KW-0460">Magnesium</keyword>
<dbReference type="AlphaFoldDB" id="A0A7N8XM46"/>
<keyword evidence="6 17" id="KW-0479">Metal-binding</keyword>
<dbReference type="GeneTree" id="ENSGT00940000165692"/>
<dbReference type="GO" id="GO:0140326">
    <property type="term" value="F:ATPase-coupled intramembrane lipid transporter activity"/>
    <property type="evidence" value="ECO:0007669"/>
    <property type="project" value="UniProtKB-EC"/>
</dbReference>
<feature type="transmembrane region" description="Helical" evidence="18">
    <location>
        <begin position="309"/>
        <end position="331"/>
    </location>
</feature>
<feature type="transmembrane region" description="Helical" evidence="18">
    <location>
        <begin position="78"/>
        <end position="98"/>
    </location>
</feature>
<comment type="similarity">
    <text evidence="3 18">Belongs to the cation transport ATPase (P-type) (TC 3.A.3) family. Type IV subfamily.</text>
</comment>
<dbReference type="FunFam" id="3.40.50.1000:FF:000014">
    <property type="entry name" value="Phospholipid-transporting ATPase"/>
    <property type="match status" value="1"/>
</dbReference>
<feature type="domain" description="P-type ATPase N-terminal" evidence="19">
    <location>
        <begin position="65"/>
        <end position="131"/>
    </location>
</feature>
<dbReference type="PRINTS" id="PR00119">
    <property type="entry name" value="CATATPASE"/>
</dbReference>
<dbReference type="GO" id="GO:0016887">
    <property type="term" value="F:ATP hydrolysis activity"/>
    <property type="evidence" value="ECO:0007669"/>
    <property type="project" value="InterPro"/>
</dbReference>
<protein>
    <recommendedName>
        <fullName evidence="18">Phospholipid-transporting ATPase</fullName>
        <ecNumber evidence="18">7.6.2.1</ecNumber>
    </recommendedName>
</protein>
<dbReference type="EC" id="7.6.2.1" evidence="18"/>
<evidence type="ECO:0000256" key="5">
    <source>
        <dbReference type="ARBA" id="ARBA00022692"/>
    </source>
</evidence>
<dbReference type="InterPro" id="IPR001757">
    <property type="entry name" value="P_typ_ATPase"/>
</dbReference>
<feature type="binding site" evidence="16">
    <location>
        <position position="708"/>
    </location>
    <ligand>
        <name>ATP</name>
        <dbReference type="ChEBI" id="CHEBI:30616"/>
    </ligand>
</feature>
<dbReference type="FunFam" id="2.70.150.10:FF:000025">
    <property type="entry name" value="Phospholipid-transporting ATPase"/>
    <property type="match status" value="1"/>
</dbReference>
<accession>A0A7N8XM46</accession>
<dbReference type="Ensembl" id="ENSMAMT00000047072.1">
    <property type="protein sequence ID" value="ENSMAMP00000052383.1"/>
    <property type="gene ID" value="ENSMAMG00000013575.2"/>
</dbReference>
<name>A0A7N8XM46_9TELE</name>
<keyword evidence="12" id="KW-0445">Lipid transport</keyword>
<dbReference type="Pfam" id="PF16212">
    <property type="entry name" value="PhoLip_ATPase_C"/>
    <property type="match status" value="1"/>
</dbReference>
<feature type="transmembrane region" description="Helical" evidence="18">
    <location>
        <begin position="1069"/>
        <end position="1089"/>
    </location>
</feature>
<evidence type="ECO:0000256" key="14">
    <source>
        <dbReference type="ARBA" id="ARBA00034036"/>
    </source>
</evidence>
<dbReference type="InterPro" id="IPR044492">
    <property type="entry name" value="P_typ_ATPase_HD_dom"/>
</dbReference>
<dbReference type="InterPro" id="IPR032630">
    <property type="entry name" value="P_typ_ATPase_c"/>
</dbReference>
<evidence type="ECO:0000256" key="16">
    <source>
        <dbReference type="PIRSR" id="PIRSR606539-2"/>
    </source>
</evidence>
<feature type="binding site" evidence="17">
    <location>
        <position position="425"/>
    </location>
    <ligand>
        <name>Mg(2+)</name>
        <dbReference type="ChEBI" id="CHEBI:18420"/>
    </ligand>
</feature>
<evidence type="ECO:0000259" key="20">
    <source>
        <dbReference type="Pfam" id="PF16212"/>
    </source>
</evidence>
<feature type="transmembrane region" description="Helical" evidence="18">
    <location>
        <begin position="35"/>
        <end position="57"/>
    </location>
</feature>
<feature type="binding site" evidence="16">
    <location>
        <position position="869"/>
    </location>
    <ligand>
        <name>ATP</name>
        <dbReference type="ChEBI" id="CHEBI:30616"/>
    </ligand>
</feature>
<feature type="binding site" evidence="17">
    <location>
        <position position="427"/>
    </location>
    <ligand>
        <name>Mg(2+)</name>
        <dbReference type="ChEBI" id="CHEBI:18420"/>
    </ligand>
</feature>
<evidence type="ECO:0000256" key="3">
    <source>
        <dbReference type="ARBA" id="ARBA00008109"/>
    </source>
</evidence>
<dbReference type="GO" id="GO:0007030">
    <property type="term" value="P:Golgi organization"/>
    <property type="evidence" value="ECO:0007669"/>
    <property type="project" value="TreeGrafter"/>
</dbReference>
<dbReference type="GO" id="GO:0005524">
    <property type="term" value="F:ATP binding"/>
    <property type="evidence" value="ECO:0007669"/>
    <property type="project" value="UniProtKB-UniRule"/>
</dbReference>
<evidence type="ECO:0000256" key="18">
    <source>
        <dbReference type="RuleBase" id="RU362033"/>
    </source>
</evidence>
<feature type="binding site" evidence="16">
    <location>
        <position position="839"/>
    </location>
    <ligand>
        <name>ATP</name>
        <dbReference type="ChEBI" id="CHEBI:30616"/>
    </ligand>
</feature>
<keyword evidence="8 16" id="KW-0067">ATP-binding</keyword>
<feature type="binding site" evidence="16">
    <location>
        <position position="845"/>
    </location>
    <ligand>
        <name>ATP</name>
        <dbReference type="ChEBI" id="CHEBI:30616"/>
    </ligand>
</feature>
<dbReference type="GO" id="GO:0045332">
    <property type="term" value="P:phospholipid translocation"/>
    <property type="evidence" value="ECO:0007669"/>
    <property type="project" value="TreeGrafter"/>
</dbReference>
<dbReference type="PANTHER" id="PTHR24092">
    <property type="entry name" value="PROBABLE PHOSPHOLIPID-TRANSPORTING ATPASE"/>
    <property type="match status" value="1"/>
</dbReference>